<accession>A0A0F9CMJ8</accession>
<reference evidence="2" key="1">
    <citation type="journal article" date="2015" name="Nature">
        <title>Complex archaea that bridge the gap between prokaryotes and eukaryotes.</title>
        <authorList>
            <person name="Spang A."/>
            <person name="Saw J.H."/>
            <person name="Jorgensen S.L."/>
            <person name="Zaremba-Niedzwiedzka K."/>
            <person name="Martijn J."/>
            <person name="Lind A.E."/>
            <person name="van Eijk R."/>
            <person name="Schleper C."/>
            <person name="Guy L."/>
            <person name="Ettema T.J."/>
        </authorList>
    </citation>
    <scope>NUCLEOTIDE SEQUENCE</scope>
</reference>
<proteinExistence type="predicted"/>
<organism evidence="2">
    <name type="scientific">marine sediment metagenome</name>
    <dbReference type="NCBI Taxonomy" id="412755"/>
    <lineage>
        <taxon>unclassified sequences</taxon>
        <taxon>metagenomes</taxon>
        <taxon>ecological metagenomes</taxon>
    </lineage>
</organism>
<sequence length="77" mass="8183">IGESGVEVPCFSTDIAAAWEVVEKLTGDVFQLSWVIEGDGNRPVGVSFWAGDTFYTAEAATAPYAICLAALKVIEND</sequence>
<feature type="non-terminal residue" evidence="2">
    <location>
        <position position="1"/>
    </location>
</feature>
<dbReference type="Pfam" id="PF18066">
    <property type="entry name" value="Phage_ABA_S"/>
    <property type="match status" value="1"/>
</dbReference>
<dbReference type="AlphaFoldDB" id="A0A0F9CMJ8"/>
<dbReference type="InterPro" id="IPR028985">
    <property type="entry name" value="Bacillus_phage_prot-like"/>
</dbReference>
<dbReference type="Gene3D" id="3.30.2120.10">
    <property type="entry name" value="Bacillus phage protein-like"/>
    <property type="match status" value="1"/>
</dbReference>
<protein>
    <recommendedName>
        <fullName evidence="1">Phage ABA sandwich domain-containing protein</fullName>
    </recommendedName>
</protein>
<evidence type="ECO:0000259" key="1">
    <source>
        <dbReference type="Pfam" id="PF18066"/>
    </source>
</evidence>
<dbReference type="SUPFAM" id="SSF111074">
    <property type="entry name" value="Bacillus phage protein"/>
    <property type="match status" value="1"/>
</dbReference>
<comment type="caution">
    <text evidence="2">The sequence shown here is derived from an EMBL/GenBank/DDBJ whole genome shotgun (WGS) entry which is preliminary data.</text>
</comment>
<evidence type="ECO:0000313" key="2">
    <source>
        <dbReference type="EMBL" id="KKL27672.1"/>
    </source>
</evidence>
<name>A0A0F9CMJ8_9ZZZZ</name>
<gene>
    <name evidence="2" type="ORF">LCGC14_2382840</name>
</gene>
<dbReference type="InterPro" id="IPR041270">
    <property type="entry name" value="Phage_ABA_S"/>
</dbReference>
<feature type="domain" description="Phage ABA sandwich" evidence="1">
    <location>
        <begin position="4"/>
        <end position="71"/>
    </location>
</feature>
<dbReference type="EMBL" id="LAZR01035378">
    <property type="protein sequence ID" value="KKL27672.1"/>
    <property type="molecule type" value="Genomic_DNA"/>
</dbReference>